<evidence type="ECO:0000313" key="1">
    <source>
        <dbReference type="EMBL" id="KAK2942374.1"/>
    </source>
</evidence>
<reference evidence="1 2" key="1">
    <citation type="journal article" date="2022" name="bioRxiv">
        <title>Genomics of Preaxostyla Flagellates Illuminates Evolutionary Transitions and the Path Towards Mitochondrial Loss.</title>
        <authorList>
            <person name="Novak L.V.F."/>
            <person name="Treitli S.C."/>
            <person name="Pyrih J."/>
            <person name="Halakuc P."/>
            <person name="Pipaliya S.V."/>
            <person name="Vacek V."/>
            <person name="Brzon O."/>
            <person name="Soukal P."/>
            <person name="Eme L."/>
            <person name="Dacks J.B."/>
            <person name="Karnkowska A."/>
            <person name="Elias M."/>
            <person name="Hampl V."/>
        </authorList>
    </citation>
    <scope>NUCLEOTIDE SEQUENCE [LARGE SCALE GENOMIC DNA]</scope>
    <source>
        <strain evidence="1">NAU3</strain>
        <tissue evidence="1">Gut</tissue>
    </source>
</reference>
<organism evidence="1 2">
    <name type="scientific">Blattamonas nauphoetae</name>
    <dbReference type="NCBI Taxonomy" id="2049346"/>
    <lineage>
        <taxon>Eukaryota</taxon>
        <taxon>Metamonada</taxon>
        <taxon>Preaxostyla</taxon>
        <taxon>Oxymonadida</taxon>
        <taxon>Blattamonas</taxon>
    </lineage>
</organism>
<sequence>MGNFLNKTATSSSPARSDCSRFQNWSEEQLDTEQGKAVVFRSLVATVKLQSAFDDSLEAKALKFLESVNPYDGLSTDAFLTSLGQTPDESLKIFMQSIVVLISSASQAIINASMEMLENLFLNCSSKIRLSLVQARLIPRLIRAFNPLSLSQIKTVEIHIFLLKFIKFSLWLSTPNGLEIEVRNELHAVHEAVLKQVLTPSDKYISHLCVHRFSIIDGDLCTVFLELLAQLLRICPYYQPTLNFVGHMPVVLTMPSYLTFIEKDASISFFLCAMIDAQREWNARRGEVRQMWKTVHRTLRMEGIEDVIEEKLRNDRNAYFGRYIVAESIKWSNLLGVNLPDLA</sequence>
<protein>
    <submittedName>
        <fullName evidence="1">Uncharacterized protein</fullName>
    </submittedName>
</protein>
<dbReference type="EMBL" id="JARBJD010000413">
    <property type="protein sequence ID" value="KAK2942374.1"/>
    <property type="molecule type" value="Genomic_DNA"/>
</dbReference>
<dbReference type="Proteomes" id="UP001281761">
    <property type="component" value="Unassembled WGS sequence"/>
</dbReference>
<proteinExistence type="predicted"/>
<evidence type="ECO:0000313" key="2">
    <source>
        <dbReference type="Proteomes" id="UP001281761"/>
    </source>
</evidence>
<keyword evidence="2" id="KW-1185">Reference proteome</keyword>
<gene>
    <name evidence="1" type="ORF">BLNAU_22717</name>
</gene>
<accession>A0ABQ9WS93</accession>
<name>A0ABQ9WS93_9EUKA</name>
<comment type="caution">
    <text evidence="1">The sequence shown here is derived from an EMBL/GenBank/DDBJ whole genome shotgun (WGS) entry which is preliminary data.</text>
</comment>